<dbReference type="SUPFAM" id="SSF53098">
    <property type="entry name" value="Ribonuclease H-like"/>
    <property type="match status" value="1"/>
</dbReference>
<dbReference type="InterPro" id="IPR053151">
    <property type="entry name" value="RNase_H-like"/>
</dbReference>
<evidence type="ECO:0000313" key="2">
    <source>
        <dbReference type="EMBL" id="MED6162599.1"/>
    </source>
</evidence>
<gene>
    <name evidence="2" type="ORF">PIB30_072041</name>
</gene>
<feature type="domain" description="RNase H type-1" evidence="1">
    <location>
        <begin position="31"/>
        <end position="92"/>
    </location>
</feature>
<dbReference type="InterPro" id="IPR012337">
    <property type="entry name" value="RNaseH-like_sf"/>
</dbReference>
<dbReference type="InterPro" id="IPR036397">
    <property type="entry name" value="RNaseH_sf"/>
</dbReference>
<evidence type="ECO:0000259" key="1">
    <source>
        <dbReference type="Pfam" id="PF13456"/>
    </source>
</evidence>
<dbReference type="Pfam" id="PF13456">
    <property type="entry name" value="RVT_3"/>
    <property type="match status" value="1"/>
</dbReference>
<accession>A0ABU6UNV9</accession>
<dbReference type="InterPro" id="IPR002156">
    <property type="entry name" value="RNaseH_domain"/>
</dbReference>
<dbReference type="Gene3D" id="3.30.420.10">
    <property type="entry name" value="Ribonuclease H-like superfamily/Ribonuclease H"/>
    <property type="match status" value="1"/>
</dbReference>
<evidence type="ECO:0000313" key="3">
    <source>
        <dbReference type="Proteomes" id="UP001341840"/>
    </source>
</evidence>
<proteinExistence type="predicted"/>
<dbReference type="EMBL" id="JASCZI010121673">
    <property type="protein sequence ID" value="MED6162599.1"/>
    <property type="molecule type" value="Genomic_DNA"/>
</dbReference>
<name>A0ABU6UNV9_9FABA</name>
<sequence>MAHSFDGAVRSSSGMASSAGVFRNDVGGWIFGKLIIDTDSKCAIDLINNIPVCHPTLTRPLRLISKFLTKDWVGHLSHTYREANQVADALANLLLDSPAEIAHWIQPPKEILLNISADCSGTFFPHDF</sequence>
<comment type="caution">
    <text evidence="2">The sequence shown here is derived from an EMBL/GenBank/DDBJ whole genome shotgun (WGS) entry which is preliminary data.</text>
</comment>
<reference evidence="2 3" key="1">
    <citation type="journal article" date="2023" name="Plants (Basel)">
        <title>Bridging the Gap: Combining Genomics and Transcriptomics Approaches to Understand Stylosanthes scabra, an Orphan Legume from the Brazilian Caatinga.</title>
        <authorList>
            <person name="Ferreira-Neto J.R.C."/>
            <person name="da Silva M.D."/>
            <person name="Binneck E."/>
            <person name="de Melo N.F."/>
            <person name="da Silva R.H."/>
            <person name="de Melo A.L.T.M."/>
            <person name="Pandolfi V."/>
            <person name="Bustamante F.O."/>
            <person name="Brasileiro-Vidal A.C."/>
            <person name="Benko-Iseppon A.M."/>
        </authorList>
    </citation>
    <scope>NUCLEOTIDE SEQUENCE [LARGE SCALE GENOMIC DNA]</scope>
    <source>
        <tissue evidence="2">Leaves</tissue>
    </source>
</reference>
<dbReference type="Proteomes" id="UP001341840">
    <property type="component" value="Unassembled WGS sequence"/>
</dbReference>
<dbReference type="PANTHER" id="PTHR47723:SF13">
    <property type="entry name" value="PUTATIVE-RELATED"/>
    <property type="match status" value="1"/>
</dbReference>
<organism evidence="2 3">
    <name type="scientific">Stylosanthes scabra</name>
    <dbReference type="NCBI Taxonomy" id="79078"/>
    <lineage>
        <taxon>Eukaryota</taxon>
        <taxon>Viridiplantae</taxon>
        <taxon>Streptophyta</taxon>
        <taxon>Embryophyta</taxon>
        <taxon>Tracheophyta</taxon>
        <taxon>Spermatophyta</taxon>
        <taxon>Magnoliopsida</taxon>
        <taxon>eudicotyledons</taxon>
        <taxon>Gunneridae</taxon>
        <taxon>Pentapetalae</taxon>
        <taxon>rosids</taxon>
        <taxon>fabids</taxon>
        <taxon>Fabales</taxon>
        <taxon>Fabaceae</taxon>
        <taxon>Papilionoideae</taxon>
        <taxon>50 kb inversion clade</taxon>
        <taxon>dalbergioids sensu lato</taxon>
        <taxon>Dalbergieae</taxon>
        <taxon>Pterocarpus clade</taxon>
        <taxon>Stylosanthes</taxon>
    </lineage>
</organism>
<dbReference type="PANTHER" id="PTHR47723">
    <property type="entry name" value="OS05G0353850 PROTEIN"/>
    <property type="match status" value="1"/>
</dbReference>
<keyword evidence="3" id="KW-1185">Reference proteome</keyword>
<dbReference type="InterPro" id="IPR044730">
    <property type="entry name" value="RNase_H-like_dom_plant"/>
</dbReference>
<protein>
    <recommendedName>
        <fullName evidence="1">RNase H type-1 domain-containing protein</fullName>
    </recommendedName>
</protein>
<dbReference type="CDD" id="cd06222">
    <property type="entry name" value="RNase_H_like"/>
    <property type="match status" value="1"/>
</dbReference>